<feature type="transmembrane region" description="Helical" evidence="1">
    <location>
        <begin position="55"/>
        <end position="75"/>
    </location>
</feature>
<evidence type="ECO:0000256" key="1">
    <source>
        <dbReference type="SAM" id="Phobius"/>
    </source>
</evidence>
<keyword evidence="1" id="KW-1133">Transmembrane helix</keyword>
<dbReference type="EMBL" id="LMTZ01000137">
    <property type="protein sequence ID" value="KST63494.1"/>
    <property type="molecule type" value="Genomic_DNA"/>
</dbReference>
<proteinExistence type="predicted"/>
<keyword evidence="1" id="KW-0472">Membrane</keyword>
<name>A0A0V7ZGY4_9CYAN</name>
<dbReference type="Proteomes" id="UP000053372">
    <property type="component" value="Unassembled WGS sequence"/>
</dbReference>
<accession>A0A0V7ZGY4</accession>
<protein>
    <submittedName>
        <fullName evidence="2">Uncharacterized protein</fullName>
    </submittedName>
</protein>
<keyword evidence="1" id="KW-0812">Transmembrane</keyword>
<gene>
    <name evidence="2" type="ORF">BC008_13605</name>
</gene>
<sequence>MFALQQRLHVIFKMKQQPPIVVIAEFRDKKSQISSLPKRTQAELADERKSRRNQLISVLLVILMIKALFLTTFLVNRISESNGKKYCISMAIVSF</sequence>
<evidence type="ECO:0000313" key="2">
    <source>
        <dbReference type="EMBL" id="KST63494.1"/>
    </source>
</evidence>
<organism evidence="2 3">
    <name type="scientific">Mastigocoleus testarum BC008</name>
    <dbReference type="NCBI Taxonomy" id="371196"/>
    <lineage>
        <taxon>Bacteria</taxon>
        <taxon>Bacillati</taxon>
        <taxon>Cyanobacteriota</taxon>
        <taxon>Cyanophyceae</taxon>
        <taxon>Nostocales</taxon>
        <taxon>Hapalosiphonaceae</taxon>
        <taxon>Mastigocoleus</taxon>
    </lineage>
</organism>
<keyword evidence="3" id="KW-1185">Reference proteome</keyword>
<reference evidence="2 3" key="1">
    <citation type="journal article" date="2015" name="Genome Announc.">
        <title>Draft Genome of the Euendolithic (true boring) Cyanobacterium Mastigocoleus testarum strain BC008.</title>
        <authorList>
            <person name="Guida B.S."/>
            <person name="Garcia-Pichel F."/>
        </authorList>
    </citation>
    <scope>NUCLEOTIDE SEQUENCE [LARGE SCALE GENOMIC DNA]</scope>
    <source>
        <strain evidence="2 3">BC008</strain>
    </source>
</reference>
<comment type="caution">
    <text evidence="2">The sequence shown here is derived from an EMBL/GenBank/DDBJ whole genome shotgun (WGS) entry which is preliminary data.</text>
</comment>
<evidence type="ECO:0000313" key="3">
    <source>
        <dbReference type="Proteomes" id="UP000053372"/>
    </source>
</evidence>
<dbReference type="AlphaFoldDB" id="A0A0V7ZGY4"/>